<dbReference type="GO" id="GO:0033557">
    <property type="term" value="C:Slx1-Slx4 complex"/>
    <property type="evidence" value="ECO:0007669"/>
    <property type="project" value="TreeGrafter"/>
</dbReference>
<feature type="region of interest" description="Disordered" evidence="1">
    <location>
        <begin position="121"/>
        <end position="158"/>
    </location>
</feature>
<reference evidence="2" key="1">
    <citation type="submission" date="2014-12" db="EMBL/GenBank/DDBJ databases">
        <title>Insight into the proteome of Arion vulgaris.</title>
        <authorList>
            <person name="Aradska J."/>
            <person name="Bulat T."/>
            <person name="Smidak R."/>
            <person name="Sarate P."/>
            <person name="Gangsoo J."/>
            <person name="Sialana F."/>
            <person name="Bilban M."/>
            <person name="Lubec G."/>
        </authorList>
    </citation>
    <scope>NUCLEOTIDE SEQUENCE</scope>
    <source>
        <tissue evidence="2">Skin</tissue>
    </source>
</reference>
<feature type="compositionally biased region" description="Basic and acidic residues" evidence="1">
    <location>
        <begin position="149"/>
        <end position="158"/>
    </location>
</feature>
<name>A0A0B6Z2M6_9EUPU</name>
<evidence type="ECO:0000256" key="1">
    <source>
        <dbReference type="SAM" id="MobiDB-lite"/>
    </source>
</evidence>
<organism evidence="2">
    <name type="scientific">Arion vulgaris</name>
    <dbReference type="NCBI Taxonomy" id="1028688"/>
    <lineage>
        <taxon>Eukaryota</taxon>
        <taxon>Metazoa</taxon>
        <taxon>Spiralia</taxon>
        <taxon>Lophotrochozoa</taxon>
        <taxon>Mollusca</taxon>
        <taxon>Gastropoda</taxon>
        <taxon>Heterobranchia</taxon>
        <taxon>Euthyneura</taxon>
        <taxon>Panpulmonata</taxon>
        <taxon>Eupulmonata</taxon>
        <taxon>Stylommatophora</taxon>
        <taxon>Helicina</taxon>
        <taxon>Arionoidea</taxon>
        <taxon>Arionidae</taxon>
        <taxon>Arion</taxon>
    </lineage>
</organism>
<gene>
    <name evidence="2" type="primary">ORF46167</name>
</gene>
<sequence length="380" mass="42417">VKTMSTIIPQHTSDHLSTSLIKTLDCNSQSRHRIQEPAKLKSPLSTLPQLFSIPSPVKAVSTIIPQYTSDHLSTSPMKPLDCNRQSRHRIQEPAEHKSQLSSLPQLSGNLDTAIASSNKTSPFKRSLHHMEPDSPLPLRQRLGLSNPFHTRDLTQPDDVRNKFMSNVNSKPGFSTNTQTETVVQNATNNTNVHSKHTEILDIDDSMFIKEAEAIDKLLDELSEKRFNVTTPKQKTSGKLNNMKQAGKELSPFTPMAPYDEMATPDLKKAVSKIGVRPLGKKRMRELLKHVYHETHQYETDSDYDGTPVKYKRSSSQPSEISARARMSHLPIKTSDVAQVHNNCKPVKKKASNIQQAEKSNTMQATVRCTLPSSQKSGDGA</sequence>
<dbReference type="GO" id="GO:0000712">
    <property type="term" value="P:resolution of meiotic recombination intermediates"/>
    <property type="evidence" value="ECO:0007669"/>
    <property type="project" value="TreeGrafter"/>
</dbReference>
<dbReference type="PANTHER" id="PTHR21541">
    <property type="entry name" value="BTB POZ DOMAIN CONTAINING 12"/>
    <property type="match status" value="1"/>
</dbReference>
<protein>
    <recommendedName>
        <fullName evidence="3">Structure-specific endonuclease subunit SLX4</fullName>
    </recommendedName>
</protein>
<feature type="non-terminal residue" evidence="2">
    <location>
        <position position="380"/>
    </location>
</feature>
<proteinExistence type="predicted"/>
<evidence type="ECO:0000313" key="2">
    <source>
        <dbReference type="EMBL" id="CEK62803.1"/>
    </source>
</evidence>
<dbReference type="EMBL" id="HACG01015938">
    <property type="protein sequence ID" value="CEK62803.1"/>
    <property type="molecule type" value="Transcribed_RNA"/>
</dbReference>
<dbReference type="CDD" id="cd22999">
    <property type="entry name" value="SAP_SLX4"/>
    <property type="match status" value="1"/>
</dbReference>
<feature type="region of interest" description="Disordered" evidence="1">
    <location>
        <begin position="298"/>
        <end position="320"/>
    </location>
</feature>
<dbReference type="PANTHER" id="PTHR21541:SF3">
    <property type="entry name" value="STRUCTURE-SPECIFIC ENDONUCLEASE SUBUNIT SLX4"/>
    <property type="match status" value="1"/>
</dbReference>
<feature type="region of interest" description="Disordered" evidence="1">
    <location>
        <begin position="353"/>
        <end position="380"/>
    </location>
</feature>
<evidence type="ECO:0008006" key="3">
    <source>
        <dbReference type="Google" id="ProtNLM"/>
    </source>
</evidence>
<accession>A0A0B6Z2M6</accession>
<dbReference type="AlphaFoldDB" id="A0A0B6Z2M6"/>
<feature type="non-terminal residue" evidence="2">
    <location>
        <position position="1"/>
    </location>
</feature>